<reference evidence="6" key="1">
    <citation type="submission" date="2025-08" db="UniProtKB">
        <authorList>
            <consortium name="RefSeq"/>
        </authorList>
    </citation>
    <scope>IDENTIFICATION</scope>
</reference>
<dbReference type="Proteomes" id="UP000694888">
    <property type="component" value="Unplaced"/>
</dbReference>
<dbReference type="GeneID" id="106010960"/>
<gene>
    <name evidence="6" type="primary">LOC106010960</name>
</gene>
<evidence type="ECO:0000313" key="5">
    <source>
        <dbReference type="Proteomes" id="UP000694888"/>
    </source>
</evidence>
<dbReference type="SUPFAM" id="SSF52540">
    <property type="entry name" value="P-loop containing nucleoside triphosphate hydrolases"/>
    <property type="match status" value="1"/>
</dbReference>
<protein>
    <submittedName>
        <fullName evidence="6">GTPase IMAP family member 7-like</fullName>
    </submittedName>
</protein>
<evidence type="ECO:0000256" key="2">
    <source>
        <dbReference type="ARBA" id="ARBA00022741"/>
    </source>
</evidence>
<dbReference type="PANTHER" id="PTHR10903:SF184">
    <property type="entry name" value="GTP-BINDING PROTEIN A"/>
    <property type="match status" value="1"/>
</dbReference>
<evidence type="ECO:0000259" key="4">
    <source>
        <dbReference type="PROSITE" id="PS51720"/>
    </source>
</evidence>
<dbReference type="InterPro" id="IPR006703">
    <property type="entry name" value="G_AIG1"/>
</dbReference>
<evidence type="ECO:0000313" key="6">
    <source>
        <dbReference type="RefSeq" id="XP_012936299.1"/>
    </source>
</evidence>
<feature type="domain" description="AIG1-type G" evidence="4">
    <location>
        <begin position="2"/>
        <end position="216"/>
    </location>
</feature>
<dbReference type="RefSeq" id="XP_012936299.1">
    <property type="nucleotide sequence ID" value="XM_013080845.2"/>
</dbReference>
<name>A0ABM0ZX33_APLCA</name>
<dbReference type="Pfam" id="PF04548">
    <property type="entry name" value="AIG1"/>
    <property type="match status" value="1"/>
</dbReference>
<keyword evidence="5" id="KW-1185">Reference proteome</keyword>
<organism evidence="5 6">
    <name type="scientific">Aplysia californica</name>
    <name type="common">California sea hare</name>
    <dbReference type="NCBI Taxonomy" id="6500"/>
    <lineage>
        <taxon>Eukaryota</taxon>
        <taxon>Metazoa</taxon>
        <taxon>Spiralia</taxon>
        <taxon>Lophotrochozoa</taxon>
        <taxon>Mollusca</taxon>
        <taxon>Gastropoda</taxon>
        <taxon>Heterobranchia</taxon>
        <taxon>Euthyneura</taxon>
        <taxon>Tectipleura</taxon>
        <taxon>Aplysiida</taxon>
        <taxon>Aplysioidea</taxon>
        <taxon>Aplysiidae</taxon>
        <taxon>Aplysia</taxon>
    </lineage>
</organism>
<accession>A0ABM0ZX33</accession>
<evidence type="ECO:0000256" key="3">
    <source>
        <dbReference type="ARBA" id="ARBA00023134"/>
    </source>
</evidence>
<sequence length="235" mass="25973">MGRHLNIMLIGKTGNGKSATGNTIIGRDVFDDSDSATSATNRVISASAQVGNLTVTVVDTPGMRDTRFYDPSTETAKSIDYTNDALDDCSGEIHAFLLVLKYGSRFSDEEVGVVRDWTRSGHGKDVLDRCIVVFTHGDDFRHRYGNNEARFEQWTCEQDGALGQLLRSVDYRCVLFDNVRADSQTQNRQINITLNMANKNNQNKGSFTKQLLVHIVKTVVKTALAAAVSFLCTIL</sequence>
<dbReference type="InterPro" id="IPR045058">
    <property type="entry name" value="GIMA/IAN/Toc"/>
</dbReference>
<keyword evidence="2" id="KW-0547">Nucleotide-binding</keyword>
<dbReference type="PANTHER" id="PTHR10903">
    <property type="entry name" value="GTPASE, IMAP FAMILY MEMBER-RELATED"/>
    <property type="match status" value="1"/>
</dbReference>
<proteinExistence type="inferred from homology"/>
<keyword evidence="3" id="KW-0342">GTP-binding</keyword>
<dbReference type="PROSITE" id="PS51720">
    <property type="entry name" value="G_AIG1"/>
    <property type="match status" value="1"/>
</dbReference>
<dbReference type="Gene3D" id="3.40.50.300">
    <property type="entry name" value="P-loop containing nucleotide triphosphate hydrolases"/>
    <property type="match status" value="1"/>
</dbReference>
<dbReference type="InterPro" id="IPR027417">
    <property type="entry name" value="P-loop_NTPase"/>
</dbReference>
<evidence type="ECO:0000256" key="1">
    <source>
        <dbReference type="ARBA" id="ARBA00008535"/>
    </source>
</evidence>
<comment type="similarity">
    <text evidence="1">Belongs to the TRAFAC class TrmE-Era-EngA-EngB-Septin-like GTPase superfamily. AIG1/Toc34/Toc159-like paraseptin GTPase family. IAN subfamily.</text>
</comment>